<dbReference type="Gene3D" id="1.10.443.10">
    <property type="entry name" value="Intergrase catalytic core"/>
    <property type="match status" value="1"/>
</dbReference>
<dbReference type="InterPro" id="IPR011010">
    <property type="entry name" value="DNA_brk_join_enz"/>
</dbReference>
<name>A0AA39MYE3_ARMTA</name>
<feature type="non-terminal residue" evidence="2">
    <location>
        <position position="1"/>
    </location>
</feature>
<gene>
    <name evidence="2" type="ORF">EV420DRAFT_1274858</name>
</gene>
<dbReference type="AlphaFoldDB" id="A0AA39MYE3"/>
<evidence type="ECO:0000256" key="1">
    <source>
        <dbReference type="ARBA" id="ARBA00023172"/>
    </source>
</evidence>
<keyword evidence="1" id="KW-0233">DNA recombination</keyword>
<dbReference type="GO" id="GO:0003677">
    <property type="term" value="F:DNA binding"/>
    <property type="evidence" value="ECO:0007669"/>
    <property type="project" value="InterPro"/>
</dbReference>
<evidence type="ECO:0000313" key="2">
    <source>
        <dbReference type="EMBL" id="KAK0450440.1"/>
    </source>
</evidence>
<dbReference type="GO" id="GO:0006310">
    <property type="term" value="P:DNA recombination"/>
    <property type="evidence" value="ECO:0007669"/>
    <property type="project" value="UniProtKB-KW"/>
</dbReference>
<dbReference type="GO" id="GO:0015074">
    <property type="term" value="P:DNA integration"/>
    <property type="evidence" value="ECO:0007669"/>
    <property type="project" value="InterPro"/>
</dbReference>
<dbReference type="InterPro" id="IPR052925">
    <property type="entry name" value="Phage_Integrase-like_Recomb"/>
</dbReference>
<dbReference type="InterPro" id="IPR013762">
    <property type="entry name" value="Integrase-like_cat_sf"/>
</dbReference>
<organism evidence="2 3">
    <name type="scientific">Armillaria tabescens</name>
    <name type="common">Ringless honey mushroom</name>
    <name type="synonym">Agaricus tabescens</name>
    <dbReference type="NCBI Taxonomy" id="1929756"/>
    <lineage>
        <taxon>Eukaryota</taxon>
        <taxon>Fungi</taxon>
        <taxon>Dikarya</taxon>
        <taxon>Basidiomycota</taxon>
        <taxon>Agaricomycotina</taxon>
        <taxon>Agaricomycetes</taxon>
        <taxon>Agaricomycetidae</taxon>
        <taxon>Agaricales</taxon>
        <taxon>Marasmiineae</taxon>
        <taxon>Physalacriaceae</taxon>
        <taxon>Desarmillaria</taxon>
    </lineage>
</organism>
<dbReference type="PANTHER" id="PTHR34605">
    <property type="entry name" value="PHAGE_INTEGRASE DOMAIN-CONTAINING PROTEIN"/>
    <property type="match status" value="1"/>
</dbReference>
<dbReference type="Proteomes" id="UP001175211">
    <property type="component" value="Unassembled WGS sequence"/>
</dbReference>
<accession>A0AA39MYE3</accession>
<comment type="caution">
    <text evidence="2">The sequence shown here is derived from an EMBL/GenBank/DDBJ whole genome shotgun (WGS) entry which is preliminary data.</text>
</comment>
<reference evidence="2" key="1">
    <citation type="submission" date="2023-06" db="EMBL/GenBank/DDBJ databases">
        <authorList>
            <consortium name="Lawrence Berkeley National Laboratory"/>
            <person name="Ahrendt S."/>
            <person name="Sahu N."/>
            <person name="Indic B."/>
            <person name="Wong-Bajracharya J."/>
            <person name="Merenyi Z."/>
            <person name="Ke H.-M."/>
            <person name="Monk M."/>
            <person name="Kocsube S."/>
            <person name="Drula E."/>
            <person name="Lipzen A."/>
            <person name="Balint B."/>
            <person name="Henrissat B."/>
            <person name="Andreopoulos B."/>
            <person name="Martin F.M."/>
            <person name="Harder C.B."/>
            <person name="Rigling D."/>
            <person name="Ford K.L."/>
            <person name="Foster G.D."/>
            <person name="Pangilinan J."/>
            <person name="Papanicolaou A."/>
            <person name="Barry K."/>
            <person name="LaButti K."/>
            <person name="Viragh M."/>
            <person name="Koriabine M."/>
            <person name="Yan M."/>
            <person name="Riley R."/>
            <person name="Champramary S."/>
            <person name="Plett K.L."/>
            <person name="Tsai I.J."/>
            <person name="Slot J."/>
            <person name="Sipos G."/>
            <person name="Plett J."/>
            <person name="Nagy L.G."/>
            <person name="Grigoriev I.V."/>
        </authorList>
    </citation>
    <scope>NUCLEOTIDE SEQUENCE</scope>
    <source>
        <strain evidence="2">CCBAS 213</strain>
    </source>
</reference>
<protein>
    <submittedName>
        <fullName evidence="2">Uncharacterized protein</fullName>
    </submittedName>
</protein>
<sequence length="319" mass="35420">FHQFCNEQDIPKSACMPASVFLLSAFVAWASTKNIIAKTIGAWLTSIHGWHTLHGTPWNGGNDFVSLIKSSAFKTATGSPHPKCHLVTIEHLLALQSHLNFKDSFDIAVFAVALCAFWGCCHLSKLTISSCNSFDPHLHVSKSTPISFKDHLGGASSAQFHIPWGKMERQEGTDLIFTARETLCLVKALCAHLTANKATPDNAPLFAFCTANGSWAPMVKQWFLDRCREIWILLNCDHGHSHSFRPEGATELLLAGVPPEMVVKLGRWKSLAFLIYWRKLEDLIPSMISKSYSPSHLVNLQAAFESFCIAHKLPDKIIL</sequence>
<dbReference type="GeneID" id="85351417"/>
<dbReference type="RefSeq" id="XP_060327311.1">
    <property type="nucleotide sequence ID" value="XM_060467869.1"/>
</dbReference>
<dbReference type="EMBL" id="JAUEPS010000036">
    <property type="protein sequence ID" value="KAK0450440.1"/>
    <property type="molecule type" value="Genomic_DNA"/>
</dbReference>
<keyword evidence="3" id="KW-1185">Reference proteome</keyword>
<proteinExistence type="predicted"/>
<dbReference type="SUPFAM" id="SSF56349">
    <property type="entry name" value="DNA breaking-rejoining enzymes"/>
    <property type="match status" value="1"/>
</dbReference>
<dbReference type="PANTHER" id="PTHR34605:SF3">
    <property type="entry name" value="P CELL-TYPE AGGLUTINATION PROTEIN MAP4-LIKE-RELATED"/>
    <property type="match status" value="1"/>
</dbReference>
<evidence type="ECO:0000313" key="3">
    <source>
        <dbReference type="Proteomes" id="UP001175211"/>
    </source>
</evidence>